<evidence type="ECO:0008006" key="3">
    <source>
        <dbReference type="Google" id="ProtNLM"/>
    </source>
</evidence>
<feature type="compositionally biased region" description="Polar residues" evidence="1">
    <location>
        <begin position="259"/>
        <end position="281"/>
    </location>
</feature>
<organism evidence="2">
    <name type="scientific">Streptomyces sp. NBC_00093</name>
    <dbReference type="NCBI Taxonomy" id="2975649"/>
    <lineage>
        <taxon>Bacteria</taxon>
        <taxon>Bacillati</taxon>
        <taxon>Actinomycetota</taxon>
        <taxon>Actinomycetes</taxon>
        <taxon>Kitasatosporales</taxon>
        <taxon>Streptomycetaceae</taxon>
        <taxon>Streptomyces</taxon>
    </lineage>
</organism>
<accession>A0AAU2A5G0</accession>
<sequence length="329" mass="35799">MADRHHARHARAISQPLPLDTARECFTLLVTGPQPLSLDGRRYAGLPNRLVPLNELRDRMLRRSCPRRTRDEIWAHLVRQSREHGATWTLACTGMALPALAGVARWLAARFPDDVFDVHAEVLSGFLGALATIDVDRPRVLVRLRWAAYRSGFAALCEALDAPMPVAGAFRSAPPKAPWGHPDLVLAEAVRQSVLNRTEADLIGATRLEETLVTDWASRNHMTTEAAYKARWRAERRLVAFLREQADSADPDDPVASHVVSSLTPAAPTSHSPLRSRSVTPESPGGPARPRRKSAAAVSKTGSDSGLLACGESTPARTPHVSSEVPGCV</sequence>
<name>A0AAU2A5G0_9ACTN</name>
<evidence type="ECO:0000256" key="1">
    <source>
        <dbReference type="SAM" id="MobiDB-lite"/>
    </source>
</evidence>
<dbReference type="EMBL" id="CP108222">
    <property type="protein sequence ID" value="WTT19917.1"/>
    <property type="molecule type" value="Genomic_DNA"/>
</dbReference>
<reference evidence="2" key="1">
    <citation type="submission" date="2022-10" db="EMBL/GenBank/DDBJ databases">
        <title>The complete genomes of actinobacterial strains from the NBC collection.</title>
        <authorList>
            <person name="Joergensen T.S."/>
            <person name="Alvarez Arevalo M."/>
            <person name="Sterndorff E.B."/>
            <person name="Faurdal D."/>
            <person name="Vuksanovic O."/>
            <person name="Mourched A.-S."/>
            <person name="Charusanti P."/>
            <person name="Shaw S."/>
            <person name="Blin K."/>
            <person name="Weber T."/>
        </authorList>
    </citation>
    <scope>NUCLEOTIDE SEQUENCE</scope>
    <source>
        <strain evidence="2">NBC_00093</strain>
    </source>
</reference>
<proteinExistence type="predicted"/>
<protein>
    <recommendedName>
        <fullName evidence="3">Integrase</fullName>
    </recommendedName>
</protein>
<evidence type="ECO:0000313" key="2">
    <source>
        <dbReference type="EMBL" id="WTT19917.1"/>
    </source>
</evidence>
<dbReference type="AlphaFoldDB" id="A0AAU2A5G0"/>
<feature type="region of interest" description="Disordered" evidence="1">
    <location>
        <begin position="246"/>
        <end position="329"/>
    </location>
</feature>
<gene>
    <name evidence="2" type="ORF">OHA22_32515</name>
</gene>